<dbReference type="SUPFAM" id="SSF57362">
    <property type="entry name" value="BPTI-like"/>
    <property type="match status" value="1"/>
</dbReference>
<dbReference type="WBParaSite" id="TASK_0000777301-mRNA-1">
    <property type="protein sequence ID" value="TASK_0000777301-mRNA-1"/>
    <property type="gene ID" value="TASK_0000777301"/>
</dbReference>
<reference evidence="7 8" key="2">
    <citation type="submission" date="2018-11" db="EMBL/GenBank/DDBJ databases">
        <authorList>
            <consortium name="Pathogen Informatics"/>
        </authorList>
    </citation>
    <scope>NUCLEOTIDE SEQUENCE [LARGE SCALE GENOMIC DNA]</scope>
</reference>
<dbReference type="GO" id="GO:0004867">
    <property type="term" value="F:serine-type endopeptidase inhibitor activity"/>
    <property type="evidence" value="ECO:0007669"/>
    <property type="project" value="InterPro"/>
</dbReference>
<comment type="subcellular location">
    <subcellularLocation>
        <location evidence="1">Secreted</location>
    </subcellularLocation>
</comment>
<organism evidence="9">
    <name type="scientific">Taenia asiatica</name>
    <name type="common">Asian tapeworm</name>
    <dbReference type="NCBI Taxonomy" id="60517"/>
    <lineage>
        <taxon>Eukaryota</taxon>
        <taxon>Metazoa</taxon>
        <taxon>Spiralia</taxon>
        <taxon>Lophotrochozoa</taxon>
        <taxon>Platyhelminthes</taxon>
        <taxon>Cestoda</taxon>
        <taxon>Eucestoda</taxon>
        <taxon>Cyclophyllidea</taxon>
        <taxon>Taeniidae</taxon>
        <taxon>Taenia</taxon>
    </lineage>
</organism>
<dbReference type="Gene3D" id="4.10.410.10">
    <property type="entry name" value="Pancreatic trypsin inhibitor Kunitz domain"/>
    <property type="match status" value="1"/>
</dbReference>
<evidence type="ECO:0000256" key="4">
    <source>
        <dbReference type="ARBA" id="ARBA00023157"/>
    </source>
</evidence>
<evidence type="ECO:0000313" key="9">
    <source>
        <dbReference type="WBParaSite" id="TASK_0000777301-mRNA-1"/>
    </source>
</evidence>
<dbReference type="PROSITE" id="PS00280">
    <property type="entry name" value="BPTI_KUNITZ_1"/>
    <property type="match status" value="1"/>
</dbReference>
<feature type="signal peptide" evidence="5">
    <location>
        <begin position="1"/>
        <end position="20"/>
    </location>
</feature>
<dbReference type="FunFam" id="4.10.410.10:FF:000020">
    <property type="entry name" value="Collagen, type VI, alpha 3"/>
    <property type="match status" value="1"/>
</dbReference>
<evidence type="ECO:0000256" key="5">
    <source>
        <dbReference type="SAM" id="SignalP"/>
    </source>
</evidence>
<dbReference type="InterPro" id="IPR020901">
    <property type="entry name" value="Prtase_inh_Kunz-CS"/>
</dbReference>
<keyword evidence="8" id="KW-1185">Reference proteome</keyword>
<dbReference type="OrthoDB" id="4473401at2759"/>
<evidence type="ECO:0000259" key="6">
    <source>
        <dbReference type="PROSITE" id="PS50279"/>
    </source>
</evidence>
<evidence type="ECO:0000313" key="7">
    <source>
        <dbReference type="EMBL" id="VDK38994.1"/>
    </source>
</evidence>
<evidence type="ECO:0000256" key="3">
    <source>
        <dbReference type="ARBA" id="ARBA00022656"/>
    </source>
</evidence>
<keyword evidence="5" id="KW-0732">Signal</keyword>
<dbReference type="PRINTS" id="PR00759">
    <property type="entry name" value="BASICPTASE"/>
</dbReference>
<dbReference type="AlphaFoldDB" id="A0A0R3WB03"/>
<keyword evidence="2" id="KW-0964">Secreted</keyword>
<dbReference type="GO" id="GO:0005615">
    <property type="term" value="C:extracellular space"/>
    <property type="evidence" value="ECO:0007669"/>
    <property type="project" value="TreeGrafter"/>
</dbReference>
<evidence type="ECO:0000256" key="1">
    <source>
        <dbReference type="ARBA" id="ARBA00004613"/>
    </source>
</evidence>
<keyword evidence="3" id="KW-0800">Toxin</keyword>
<dbReference type="Proteomes" id="UP000282613">
    <property type="component" value="Unassembled WGS sequence"/>
</dbReference>
<dbReference type="InterPro" id="IPR002223">
    <property type="entry name" value="Kunitz_BPTI"/>
</dbReference>
<dbReference type="CDD" id="cd00109">
    <property type="entry name" value="Kunitz-type"/>
    <property type="match status" value="1"/>
</dbReference>
<keyword evidence="4" id="KW-1015">Disulfide bond</keyword>
<evidence type="ECO:0000313" key="8">
    <source>
        <dbReference type="Proteomes" id="UP000282613"/>
    </source>
</evidence>
<reference evidence="9" key="1">
    <citation type="submission" date="2016-04" db="UniProtKB">
        <authorList>
            <consortium name="WormBaseParasite"/>
        </authorList>
    </citation>
    <scope>IDENTIFICATION</scope>
</reference>
<dbReference type="Pfam" id="PF00014">
    <property type="entry name" value="Kunitz_BPTI"/>
    <property type="match status" value="1"/>
</dbReference>
<evidence type="ECO:0000256" key="2">
    <source>
        <dbReference type="ARBA" id="ARBA00022525"/>
    </source>
</evidence>
<proteinExistence type="predicted"/>
<protein>
    <submittedName>
        <fullName evidence="9">BPTI/Kunitz inhibitor domain-containing protein</fullName>
    </submittedName>
</protein>
<dbReference type="STRING" id="60517.A0A0R3WB03"/>
<dbReference type="SMART" id="SM00131">
    <property type="entry name" value="KU"/>
    <property type="match status" value="1"/>
</dbReference>
<gene>
    <name evidence="7" type="ORF">TASK_LOCUS7774</name>
</gene>
<dbReference type="PROSITE" id="PS50279">
    <property type="entry name" value="BPTI_KUNITZ_2"/>
    <property type="match status" value="1"/>
</dbReference>
<dbReference type="PANTHER" id="PTHR10083">
    <property type="entry name" value="KUNITZ-TYPE PROTEASE INHIBITOR-RELATED"/>
    <property type="match status" value="1"/>
</dbReference>
<dbReference type="EMBL" id="UYRS01018672">
    <property type="protein sequence ID" value="VDK38994.1"/>
    <property type="molecule type" value="Genomic_DNA"/>
</dbReference>
<dbReference type="PANTHER" id="PTHR10083:SF217">
    <property type="entry name" value="BOOPHILIN-H2"/>
    <property type="match status" value="1"/>
</dbReference>
<dbReference type="InterPro" id="IPR036880">
    <property type="entry name" value="Kunitz_BPTI_sf"/>
</dbReference>
<sequence>MNKLILFALVVLCVVCFSQAKSDICKLPIVKGQCQSHIKAYGYNPKKDRCERFTYSGCGGNANRFKHKKDCKRICAGHMPTEPSYCPVIYTPSRSTRSIIQQPQC</sequence>
<accession>A0A0R3WB03</accession>
<dbReference type="InterPro" id="IPR050098">
    <property type="entry name" value="TFPI/VKTCI-like"/>
</dbReference>
<feature type="chain" id="PRO_5043132709" evidence="5">
    <location>
        <begin position="21"/>
        <end position="105"/>
    </location>
</feature>
<feature type="domain" description="BPTI/Kunitz inhibitor" evidence="6">
    <location>
        <begin position="25"/>
        <end position="75"/>
    </location>
</feature>
<name>A0A0R3WB03_TAEAS</name>